<organism evidence="3 4">
    <name type="scientific">Desulfobotulus mexicanus</name>
    <dbReference type="NCBI Taxonomy" id="2586642"/>
    <lineage>
        <taxon>Bacteria</taxon>
        <taxon>Pseudomonadati</taxon>
        <taxon>Thermodesulfobacteriota</taxon>
        <taxon>Desulfobacteria</taxon>
        <taxon>Desulfobacterales</taxon>
        <taxon>Desulfobacteraceae</taxon>
        <taxon>Desulfobotulus</taxon>
    </lineage>
</organism>
<evidence type="ECO:0000313" key="3">
    <source>
        <dbReference type="EMBL" id="TYT75669.1"/>
    </source>
</evidence>
<protein>
    <recommendedName>
        <fullName evidence="2">HTH cro/C1-type domain-containing protein</fullName>
    </recommendedName>
</protein>
<dbReference type="RefSeq" id="WP_139446673.1">
    <property type="nucleotide sequence ID" value="NZ_VDMB01000003.1"/>
</dbReference>
<dbReference type="CDD" id="cd00093">
    <property type="entry name" value="HTH_XRE"/>
    <property type="match status" value="1"/>
</dbReference>
<evidence type="ECO:0000256" key="1">
    <source>
        <dbReference type="SAM" id="Coils"/>
    </source>
</evidence>
<comment type="caution">
    <text evidence="3">The sequence shown here is derived from an EMBL/GenBank/DDBJ whole genome shotgun (WGS) entry which is preliminary data.</text>
</comment>
<keyword evidence="1" id="KW-0175">Coiled coil</keyword>
<keyword evidence="4" id="KW-1185">Reference proteome</keyword>
<sequence length="189" mass="21481">MNERMTIHQLIDERIRTLDITPKVLAAHMNVTEASVSRWRRGIAEPKPQLWPELFAVLQITPEEVLPPASGRFIPSALIHPVSLPDEKNLKSGHPSRTAPTEQAMVDVYESRLQDMRTALERADKQNERMADRVDRLESRVDELMKTVADLQAEKLDLLQKITDLTHENITLKTELAHPLTPQRASGES</sequence>
<dbReference type="InterPro" id="IPR001387">
    <property type="entry name" value="Cro/C1-type_HTH"/>
</dbReference>
<evidence type="ECO:0000313" key="4">
    <source>
        <dbReference type="Proteomes" id="UP000321899"/>
    </source>
</evidence>
<reference evidence="3 4" key="1">
    <citation type="submission" date="2019-06" db="EMBL/GenBank/DDBJ databases">
        <title>Desulfobotulus mexicanus sp. nov., a novel sulfate-reducing bacterium isolated from the sediment of an alkaline crater lake in Mexico.</title>
        <authorList>
            <person name="Hirschler-Rea A."/>
        </authorList>
    </citation>
    <scope>NUCLEOTIDE SEQUENCE [LARGE SCALE GENOMIC DNA]</scope>
    <source>
        <strain evidence="3 4">PAR22N</strain>
    </source>
</reference>
<evidence type="ECO:0000259" key="2">
    <source>
        <dbReference type="PROSITE" id="PS50943"/>
    </source>
</evidence>
<name>A0A5Q4VD95_9BACT</name>
<dbReference type="Gene3D" id="1.20.5.1000">
    <property type="entry name" value="arf6 gtpase in complex with a specific effector, jip4"/>
    <property type="match status" value="1"/>
</dbReference>
<gene>
    <name evidence="3" type="ORF">FIM25_04320</name>
</gene>
<feature type="coiled-coil region" evidence="1">
    <location>
        <begin position="106"/>
        <end position="168"/>
    </location>
</feature>
<dbReference type="Gene3D" id="1.10.260.40">
    <property type="entry name" value="lambda repressor-like DNA-binding domains"/>
    <property type="match status" value="1"/>
</dbReference>
<dbReference type="Proteomes" id="UP000321899">
    <property type="component" value="Unassembled WGS sequence"/>
</dbReference>
<dbReference type="AlphaFoldDB" id="A0A5Q4VD95"/>
<dbReference type="OrthoDB" id="9813152at2"/>
<dbReference type="PROSITE" id="PS50943">
    <property type="entry name" value="HTH_CROC1"/>
    <property type="match status" value="1"/>
</dbReference>
<accession>A0A5Q4VD95</accession>
<proteinExistence type="predicted"/>
<dbReference type="SUPFAM" id="SSF47413">
    <property type="entry name" value="lambda repressor-like DNA-binding domains"/>
    <property type="match status" value="1"/>
</dbReference>
<dbReference type="SMART" id="SM00530">
    <property type="entry name" value="HTH_XRE"/>
    <property type="match status" value="1"/>
</dbReference>
<dbReference type="InterPro" id="IPR010982">
    <property type="entry name" value="Lambda_DNA-bd_dom_sf"/>
</dbReference>
<dbReference type="EMBL" id="VDMB01000003">
    <property type="protein sequence ID" value="TYT75669.1"/>
    <property type="molecule type" value="Genomic_DNA"/>
</dbReference>
<dbReference type="GO" id="GO:0003677">
    <property type="term" value="F:DNA binding"/>
    <property type="evidence" value="ECO:0007669"/>
    <property type="project" value="InterPro"/>
</dbReference>
<feature type="domain" description="HTH cro/C1-type" evidence="2">
    <location>
        <begin position="18"/>
        <end position="65"/>
    </location>
</feature>